<dbReference type="OrthoDB" id="3205170at2759"/>
<dbReference type="AlphaFoldDB" id="A0A5C3MSR9"/>
<gene>
    <name evidence="2" type="ORF">OE88DRAFT_602725</name>
</gene>
<dbReference type="EMBL" id="ML213521">
    <property type="protein sequence ID" value="TFK48090.1"/>
    <property type="molecule type" value="Genomic_DNA"/>
</dbReference>
<organism evidence="2 3">
    <name type="scientific">Heliocybe sulcata</name>
    <dbReference type="NCBI Taxonomy" id="5364"/>
    <lineage>
        <taxon>Eukaryota</taxon>
        <taxon>Fungi</taxon>
        <taxon>Dikarya</taxon>
        <taxon>Basidiomycota</taxon>
        <taxon>Agaricomycotina</taxon>
        <taxon>Agaricomycetes</taxon>
        <taxon>Gloeophyllales</taxon>
        <taxon>Gloeophyllaceae</taxon>
        <taxon>Heliocybe</taxon>
    </lineage>
</organism>
<reference evidence="2 3" key="1">
    <citation type="journal article" date="2019" name="Nat. Ecol. Evol.">
        <title>Megaphylogeny resolves global patterns of mushroom evolution.</title>
        <authorList>
            <person name="Varga T."/>
            <person name="Krizsan K."/>
            <person name="Foldi C."/>
            <person name="Dima B."/>
            <person name="Sanchez-Garcia M."/>
            <person name="Sanchez-Ramirez S."/>
            <person name="Szollosi G.J."/>
            <person name="Szarkandi J.G."/>
            <person name="Papp V."/>
            <person name="Albert L."/>
            <person name="Andreopoulos W."/>
            <person name="Angelini C."/>
            <person name="Antonin V."/>
            <person name="Barry K.W."/>
            <person name="Bougher N.L."/>
            <person name="Buchanan P."/>
            <person name="Buyck B."/>
            <person name="Bense V."/>
            <person name="Catcheside P."/>
            <person name="Chovatia M."/>
            <person name="Cooper J."/>
            <person name="Damon W."/>
            <person name="Desjardin D."/>
            <person name="Finy P."/>
            <person name="Geml J."/>
            <person name="Haridas S."/>
            <person name="Hughes K."/>
            <person name="Justo A."/>
            <person name="Karasinski D."/>
            <person name="Kautmanova I."/>
            <person name="Kiss B."/>
            <person name="Kocsube S."/>
            <person name="Kotiranta H."/>
            <person name="LaButti K.M."/>
            <person name="Lechner B.E."/>
            <person name="Liimatainen K."/>
            <person name="Lipzen A."/>
            <person name="Lukacs Z."/>
            <person name="Mihaltcheva S."/>
            <person name="Morgado L.N."/>
            <person name="Niskanen T."/>
            <person name="Noordeloos M.E."/>
            <person name="Ohm R.A."/>
            <person name="Ortiz-Santana B."/>
            <person name="Ovrebo C."/>
            <person name="Racz N."/>
            <person name="Riley R."/>
            <person name="Savchenko A."/>
            <person name="Shiryaev A."/>
            <person name="Soop K."/>
            <person name="Spirin V."/>
            <person name="Szebenyi C."/>
            <person name="Tomsovsky M."/>
            <person name="Tulloss R.E."/>
            <person name="Uehling J."/>
            <person name="Grigoriev I.V."/>
            <person name="Vagvolgyi C."/>
            <person name="Papp T."/>
            <person name="Martin F.M."/>
            <person name="Miettinen O."/>
            <person name="Hibbett D.S."/>
            <person name="Nagy L.G."/>
        </authorList>
    </citation>
    <scope>NUCLEOTIDE SEQUENCE [LARGE SCALE GENOMIC DNA]</scope>
    <source>
        <strain evidence="2 3">OMC1185</strain>
    </source>
</reference>
<sequence length="159" mass="18325">MFRPRRQPLVEVQDPHPLIQRKDKGKGKSKDADTKPRRTSQPAAVETEHDLLLKELAWHPGSFHPESPEDPWPYSFTDGDAVWVAFNREKWDHGVVLDATDRRIEDRLVTYYRVHLRGNTTAWFSPLSGKIKPDSHEIRALLREYGLIETSNSSATKEA</sequence>
<protein>
    <submittedName>
        <fullName evidence="2">Uncharacterized protein</fullName>
    </submittedName>
</protein>
<keyword evidence="3" id="KW-1185">Reference proteome</keyword>
<evidence type="ECO:0000313" key="3">
    <source>
        <dbReference type="Proteomes" id="UP000305948"/>
    </source>
</evidence>
<evidence type="ECO:0000313" key="2">
    <source>
        <dbReference type="EMBL" id="TFK48090.1"/>
    </source>
</evidence>
<name>A0A5C3MSR9_9AGAM</name>
<feature type="compositionally biased region" description="Basic and acidic residues" evidence="1">
    <location>
        <begin position="20"/>
        <end position="36"/>
    </location>
</feature>
<evidence type="ECO:0000256" key="1">
    <source>
        <dbReference type="SAM" id="MobiDB-lite"/>
    </source>
</evidence>
<feature type="region of interest" description="Disordered" evidence="1">
    <location>
        <begin position="1"/>
        <end position="46"/>
    </location>
</feature>
<dbReference type="Proteomes" id="UP000305948">
    <property type="component" value="Unassembled WGS sequence"/>
</dbReference>
<accession>A0A5C3MSR9</accession>
<proteinExistence type="predicted"/>